<proteinExistence type="predicted"/>
<organism evidence="1 2">
    <name type="scientific">Mycena pura</name>
    <dbReference type="NCBI Taxonomy" id="153505"/>
    <lineage>
        <taxon>Eukaryota</taxon>
        <taxon>Fungi</taxon>
        <taxon>Dikarya</taxon>
        <taxon>Basidiomycota</taxon>
        <taxon>Agaricomycotina</taxon>
        <taxon>Agaricomycetes</taxon>
        <taxon>Agaricomycetidae</taxon>
        <taxon>Agaricales</taxon>
        <taxon>Marasmiineae</taxon>
        <taxon>Mycenaceae</taxon>
        <taxon>Mycena</taxon>
    </lineage>
</organism>
<dbReference type="AlphaFoldDB" id="A0AAD6VFN9"/>
<comment type="caution">
    <text evidence="1">The sequence shown here is derived from an EMBL/GenBank/DDBJ whole genome shotgun (WGS) entry which is preliminary data.</text>
</comment>
<gene>
    <name evidence="1" type="ORF">GGX14DRAFT_567097</name>
</gene>
<protein>
    <submittedName>
        <fullName evidence="1">Uncharacterized protein</fullName>
    </submittedName>
</protein>
<dbReference type="Proteomes" id="UP001219525">
    <property type="component" value="Unassembled WGS sequence"/>
</dbReference>
<evidence type="ECO:0000313" key="1">
    <source>
        <dbReference type="EMBL" id="KAJ7208368.1"/>
    </source>
</evidence>
<keyword evidence="2" id="KW-1185">Reference proteome</keyword>
<sequence>MEALDTKKPHAKFQAGSMAVSCNTRLANLNYSEKQQYLLQCAAMENLTIRYRERWELVSRCVRALGDTVGSACTGAHCGRRMHGPTHGQGAHARMWRTGPRTWRMADGQGRTHAADSVRWAT</sequence>
<accession>A0AAD6VFN9</accession>
<name>A0AAD6VFN9_9AGAR</name>
<reference evidence="1" key="1">
    <citation type="submission" date="2023-03" db="EMBL/GenBank/DDBJ databases">
        <title>Massive genome expansion in bonnet fungi (Mycena s.s.) driven by repeated elements and novel gene families across ecological guilds.</title>
        <authorList>
            <consortium name="Lawrence Berkeley National Laboratory"/>
            <person name="Harder C.B."/>
            <person name="Miyauchi S."/>
            <person name="Viragh M."/>
            <person name="Kuo A."/>
            <person name="Thoen E."/>
            <person name="Andreopoulos B."/>
            <person name="Lu D."/>
            <person name="Skrede I."/>
            <person name="Drula E."/>
            <person name="Henrissat B."/>
            <person name="Morin E."/>
            <person name="Kohler A."/>
            <person name="Barry K."/>
            <person name="LaButti K."/>
            <person name="Morin E."/>
            <person name="Salamov A."/>
            <person name="Lipzen A."/>
            <person name="Mereny Z."/>
            <person name="Hegedus B."/>
            <person name="Baldrian P."/>
            <person name="Stursova M."/>
            <person name="Weitz H."/>
            <person name="Taylor A."/>
            <person name="Grigoriev I.V."/>
            <person name="Nagy L.G."/>
            <person name="Martin F."/>
            <person name="Kauserud H."/>
        </authorList>
    </citation>
    <scope>NUCLEOTIDE SEQUENCE</scope>
    <source>
        <strain evidence="1">9144</strain>
    </source>
</reference>
<evidence type="ECO:0000313" key="2">
    <source>
        <dbReference type="Proteomes" id="UP001219525"/>
    </source>
</evidence>
<dbReference type="EMBL" id="JARJCW010000034">
    <property type="protein sequence ID" value="KAJ7208368.1"/>
    <property type="molecule type" value="Genomic_DNA"/>
</dbReference>